<protein>
    <submittedName>
        <fullName evidence="2">Uncharacterized protein</fullName>
    </submittedName>
</protein>
<keyword evidence="1" id="KW-0472">Membrane</keyword>
<dbReference type="EMBL" id="JAUZQE010000011">
    <property type="protein sequence ID" value="MDR4125605.1"/>
    <property type="molecule type" value="Genomic_DNA"/>
</dbReference>
<feature type="transmembrane region" description="Helical" evidence="1">
    <location>
        <begin position="24"/>
        <end position="44"/>
    </location>
</feature>
<proteinExistence type="predicted"/>
<keyword evidence="1" id="KW-1133">Transmembrane helix</keyword>
<accession>A0ABU1D5A1</accession>
<evidence type="ECO:0000313" key="2">
    <source>
        <dbReference type="EMBL" id="MDR4125605.1"/>
    </source>
</evidence>
<gene>
    <name evidence="2" type="ORF">Q8947_06360</name>
</gene>
<evidence type="ECO:0000313" key="3">
    <source>
        <dbReference type="Proteomes" id="UP001232156"/>
    </source>
</evidence>
<organism evidence="2 3">
    <name type="scientific">Yanghanlia caeni</name>
    <dbReference type="NCBI Taxonomy" id="3064283"/>
    <lineage>
        <taxon>Bacteria</taxon>
        <taxon>Pseudomonadati</taxon>
        <taxon>Pseudomonadota</taxon>
        <taxon>Betaproteobacteria</taxon>
        <taxon>Burkholderiales</taxon>
        <taxon>Alcaligenaceae</taxon>
        <taxon>Yanghanlia</taxon>
    </lineage>
</organism>
<comment type="caution">
    <text evidence="2">The sequence shown here is derived from an EMBL/GenBank/DDBJ whole genome shotgun (WGS) entry which is preliminary data.</text>
</comment>
<sequence>MTPNAAGPVASVTPRHPRPGPAQWFGQLVLYGLFAAFIGVFSHWPTYHPIGANQALVKVSVARLGQPVGECRRLSEAELAELPPNMRDPVRCPRERSPLTMQVHVDDALVLERVAQPGGLSRDGPAAIYERLLVPAGEHRISVRFNDDIRPGAPTHARDAVVTLQAGQVLVIDFDTEEGGIVLR</sequence>
<name>A0ABU1D5A1_9BURK</name>
<dbReference type="Proteomes" id="UP001232156">
    <property type="component" value="Unassembled WGS sequence"/>
</dbReference>
<reference evidence="2 3" key="1">
    <citation type="submission" date="2023-08" db="EMBL/GenBank/DDBJ databases">
        <title>Alcaligenaceae gen. nov., a novel taxon isolated from the sludge of Yixing Pesticide Factory.</title>
        <authorList>
            <person name="Ruan L."/>
        </authorList>
    </citation>
    <scope>NUCLEOTIDE SEQUENCE [LARGE SCALE GENOMIC DNA]</scope>
    <source>
        <strain evidence="2 3">LG-2</strain>
    </source>
</reference>
<evidence type="ECO:0000256" key="1">
    <source>
        <dbReference type="SAM" id="Phobius"/>
    </source>
</evidence>
<dbReference type="RefSeq" id="WP_347286788.1">
    <property type="nucleotide sequence ID" value="NZ_JAUZQE010000011.1"/>
</dbReference>
<keyword evidence="1" id="KW-0812">Transmembrane</keyword>
<keyword evidence="3" id="KW-1185">Reference proteome</keyword>